<dbReference type="InterPro" id="IPR015422">
    <property type="entry name" value="PyrdxlP-dep_Trfase_small"/>
</dbReference>
<name>A0A1Q9B0M1_9HYPH</name>
<evidence type="ECO:0000256" key="3">
    <source>
        <dbReference type="ARBA" id="ARBA00004953"/>
    </source>
</evidence>
<evidence type="ECO:0000256" key="6">
    <source>
        <dbReference type="ARBA" id="ARBA00022898"/>
    </source>
</evidence>
<dbReference type="InterPro" id="IPR004839">
    <property type="entry name" value="Aminotransferase_I/II_large"/>
</dbReference>
<evidence type="ECO:0000256" key="8">
    <source>
        <dbReference type="ARBA" id="ARBA00029996"/>
    </source>
</evidence>
<keyword evidence="6" id="KW-0663">Pyridoxal phosphate</keyword>
<keyword evidence="7" id="KW-0456">Lyase</keyword>
<dbReference type="PANTHER" id="PTHR42885:SF1">
    <property type="entry name" value="THREONINE-PHOSPHATE DECARBOXYLASE"/>
    <property type="match status" value="1"/>
</dbReference>
<comment type="pathway">
    <text evidence="3">Cofactor biosynthesis; adenosylcobalamin biosynthesis.</text>
</comment>
<dbReference type="GO" id="GO:0030170">
    <property type="term" value="F:pyridoxal phosphate binding"/>
    <property type="evidence" value="ECO:0007669"/>
    <property type="project" value="InterPro"/>
</dbReference>
<dbReference type="SUPFAM" id="SSF53383">
    <property type="entry name" value="PLP-dependent transferases"/>
    <property type="match status" value="1"/>
</dbReference>
<evidence type="ECO:0000256" key="4">
    <source>
        <dbReference type="ARBA" id="ARBA00012285"/>
    </source>
</evidence>
<dbReference type="InterPro" id="IPR015424">
    <property type="entry name" value="PyrdxlP-dep_Trfase"/>
</dbReference>
<evidence type="ECO:0000259" key="10">
    <source>
        <dbReference type="Pfam" id="PF00155"/>
    </source>
</evidence>
<dbReference type="GO" id="GO:0048472">
    <property type="term" value="F:threonine-phosphate decarboxylase activity"/>
    <property type="evidence" value="ECO:0007669"/>
    <property type="project" value="UniProtKB-EC"/>
</dbReference>
<evidence type="ECO:0000256" key="9">
    <source>
        <dbReference type="ARBA" id="ARBA00048531"/>
    </source>
</evidence>
<dbReference type="Gene3D" id="3.40.640.10">
    <property type="entry name" value="Type I PLP-dependent aspartate aminotransferase-like (Major domain)"/>
    <property type="match status" value="1"/>
</dbReference>
<feature type="domain" description="Aminotransferase class I/classII large" evidence="10">
    <location>
        <begin position="42"/>
        <end position="300"/>
    </location>
</feature>
<evidence type="ECO:0000313" key="11">
    <source>
        <dbReference type="EMBL" id="OLP61549.1"/>
    </source>
</evidence>
<comment type="cofactor">
    <cofactor evidence="1">
        <name>pyridoxal 5'-phosphate</name>
        <dbReference type="ChEBI" id="CHEBI:597326"/>
    </cofactor>
</comment>
<dbReference type="InterPro" id="IPR015421">
    <property type="entry name" value="PyrdxlP-dep_Trfase_major"/>
</dbReference>
<comment type="catalytic activity">
    <reaction evidence="9">
        <text>O-phospho-L-threonine + H(+) = (R)-1-aminopropan-2-yl phosphate + CO2</text>
        <dbReference type="Rhea" id="RHEA:11492"/>
        <dbReference type="ChEBI" id="CHEBI:15378"/>
        <dbReference type="ChEBI" id="CHEBI:16526"/>
        <dbReference type="ChEBI" id="CHEBI:58563"/>
        <dbReference type="ChEBI" id="CHEBI:58675"/>
        <dbReference type="EC" id="4.1.1.81"/>
    </reaction>
</comment>
<comment type="caution">
    <text evidence="11">The sequence shown here is derived from an EMBL/GenBank/DDBJ whole genome shotgun (WGS) entry which is preliminary data.</text>
</comment>
<evidence type="ECO:0000256" key="5">
    <source>
        <dbReference type="ARBA" id="ARBA00022573"/>
    </source>
</evidence>
<protein>
    <recommendedName>
        <fullName evidence="4">threonine-phosphate decarboxylase</fullName>
        <ecNumber evidence="4">4.1.1.81</ecNumber>
    </recommendedName>
    <alternativeName>
        <fullName evidence="8">L-threonine-O-3-phosphate decarboxylase</fullName>
    </alternativeName>
</protein>
<dbReference type="OrthoDB" id="9799304at2"/>
<evidence type="ECO:0000256" key="7">
    <source>
        <dbReference type="ARBA" id="ARBA00023239"/>
    </source>
</evidence>
<comment type="function">
    <text evidence="2">Decarboxylates L-threonine-O-3-phosphate to yield (R)-1-amino-2-propanol O-2-phosphate, the precursor for the linkage between the nucleotide loop and the corrin ring in cobalamin.</text>
</comment>
<dbReference type="UniPathway" id="UPA00148"/>
<evidence type="ECO:0000256" key="2">
    <source>
        <dbReference type="ARBA" id="ARBA00003444"/>
    </source>
</evidence>
<reference evidence="11 12" key="1">
    <citation type="submission" date="2016-09" db="EMBL/GenBank/DDBJ databases">
        <title>Rhizobium sp. nov., a novel species isolated from the rice rhizosphere.</title>
        <authorList>
            <person name="Zhao J."/>
            <person name="Zhang X."/>
        </authorList>
    </citation>
    <scope>NUCLEOTIDE SEQUENCE [LARGE SCALE GENOMIC DNA]</scope>
    <source>
        <strain evidence="11 12">1.7048</strain>
    </source>
</reference>
<dbReference type="EMBL" id="MKIP01000032">
    <property type="protein sequence ID" value="OLP61549.1"/>
    <property type="molecule type" value="Genomic_DNA"/>
</dbReference>
<keyword evidence="5" id="KW-0169">Cobalamin biosynthesis</keyword>
<evidence type="ECO:0000256" key="1">
    <source>
        <dbReference type="ARBA" id="ARBA00001933"/>
    </source>
</evidence>
<dbReference type="CDD" id="cd00609">
    <property type="entry name" value="AAT_like"/>
    <property type="match status" value="1"/>
</dbReference>
<dbReference type="EC" id="4.1.1.81" evidence="4"/>
<sequence length="325" mass="34590">MRHYGGTHADWLDVSTGLNPCPPELPAIPRDAWLRLPDESADIEARHAARDLYGTRTILPLPVAGTQAAIQCLPGILPLGARAAILSPTYGEYRRVFEAGGHPIDLVEDLDALGPAHRLVVVVNPNNPTGRLVRRDVLLGLAEKLAASDGYLVVDEAFADVAPDESVADAVEDHSRLIVLRSLGKVFGFAGVRLGFVVAAKPIQARLQAMLGPWSVSGPALAVGAALMRGDLDTIRATIARRAQGLDMALSAAKVTVLGGTPLFRLVDVAHARLVHERMAQAHILTRFFDAHPTWLRLGLTPSAQADLRLSTALCDALAPGGWAS</sequence>
<evidence type="ECO:0000313" key="12">
    <source>
        <dbReference type="Proteomes" id="UP000186364"/>
    </source>
</evidence>
<gene>
    <name evidence="11" type="ORF">BJF93_00730</name>
</gene>
<dbReference type="GO" id="GO:0009236">
    <property type="term" value="P:cobalamin biosynthetic process"/>
    <property type="evidence" value="ECO:0007669"/>
    <property type="project" value="UniProtKB-UniPathway"/>
</dbReference>
<dbReference type="InterPro" id="IPR005860">
    <property type="entry name" value="CobD"/>
</dbReference>
<keyword evidence="12" id="KW-1185">Reference proteome</keyword>
<dbReference type="PANTHER" id="PTHR42885">
    <property type="entry name" value="HISTIDINOL-PHOSPHATE AMINOTRANSFERASE-RELATED"/>
    <property type="match status" value="1"/>
</dbReference>
<dbReference type="Pfam" id="PF00155">
    <property type="entry name" value="Aminotran_1_2"/>
    <property type="match status" value="1"/>
</dbReference>
<proteinExistence type="predicted"/>
<organism evidence="11 12">
    <name type="scientific">Xaviernesmea oryzae</name>
    <dbReference type="NCBI Taxonomy" id="464029"/>
    <lineage>
        <taxon>Bacteria</taxon>
        <taxon>Pseudomonadati</taxon>
        <taxon>Pseudomonadota</taxon>
        <taxon>Alphaproteobacteria</taxon>
        <taxon>Hyphomicrobiales</taxon>
        <taxon>Rhizobiaceae</taxon>
        <taxon>Rhizobium/Agrobacterium group</taxon>
        <taxon>Xaviernesmea</taxon>
    </lineage>
</organism>
<dbReference type="Gene3D" id="3.90.1150.10">
    <property type="entry name" value="Aspartate Aminotransferase, domain 1"/>
    <property type="match status" value="1"/>
</dbReference>
<dbReference type="AlphaFoldDB" id="A0A1Q9B0M1"/>
<dbReference type="Proteomes" id="UP000186364">
    <property type="component" value="Unassembled WGS sequence"/>
</dbReference>
<accession>A0A1Q9B0M1</accession>
<dbReference type="NCBIfam" id="TIGR01140">
    <property type="entry name" value="L_thr_O3P_dcar"/>
    <property type="match status" value="1"/>
</dbReference>